<dbReference type="HOGENOM" id="CLU_109476_0_0_1"/>
<proteinExistence type="predicted"/>
<evidence type="ECO:0000313" key="3">
    <source>
        <dbReference type="Proteomes" id="UP000054018"/>
    </source>
</evidence>
<gene>
    <name evidence="2" type="ORF">PISMIDRAFT_15432</name>
</gene>
<evidence type="ECO:0000313" key="2">
    <source>
        <dbReference type="EMBL" id="KIK17011.1"/>
    </source>
</evidence>
<feature type="region of interest" description="Disordered" evidence="1">
    <location>
        <begin position="208"/>
        <end position="230"/>
    </location>
</feature>
<organism evidence="2 3">
    <name type="scientific">Pisolithus microcarpus 441</name>
    <dbReference type="NCBI Taxonomy" id="765257"/>
    <lineage>
        <taxon>Eukaryota</taxon>
        <taxon>Fungi</taxon>
        <taxon>Dikarya</taxon>
        <taxon>Basidiomycota</taxon>
        <taxon>Agaricomycotina</taxon>
        <taxon>Agaricomycetes</taxon>
        <taxon>Agaricomycetidae</taxon>
        <taxon>Boletales</taxon>
        <taxon>Sclerodermatineae</taxon>
        <taxon>Pisolithaceae</taxon>
        <taxon>Pisolithus</taxon>
    </lineage>
</organism>
<sequence>MSSTPSPPSTTRVLNVVDDVIYVEVTGSLSKWDTHCFSVNIPSPGVKKVVLRLKDTVDNSLSADRKCTLEEEALEDVEAASAKLRAAHVALWKAYEGTIGIQDTFTRVVDASSRLDAVRNKLSVLRDAKEPNGMVPVKAEDVGCEPNLELGLDGADSQFESTSVSPCRILSRYTGNPNPDAGSPNKPWAYRVIPFEPSDIPTQLANRNAKRQALIDTSPGRIPKHAKLES</sequence>
<evidence type="ECO:0000256" key="1">
    <source>
        <dbReference type="SAM" id="MobiDB-lite"/>
    </source>
</evidence>
<dbReference type="Proteomes" id="UP000054018">
    <property type="component" value="Unassembled WGS sequence"/>
</dbReference>
<reference evidence="3" key="2">
    <citation type="submission" date="2015-01" db="EMBL/GenBank/DDBJ databases">
        <title>Evolutionary Origins and Diversification of the Mycorrhizal Mutualists.</title>
        <authorList>
            <consortium name="DOE Joint Genome Institute"/>
            <consortium name="Mycorrhizal Genomics Consortium"/>
            <person name="Kohler A."/>
            <person name="Kuo A."/>
            <person name="Nagy L.G."/>
            <person name="Floudas D."/>
            <person name="Copeland A."/>
            <person name="Barry K.W."/>
            <person name="Cichocki N."/>
            <person name="Veneault-Fourrey C."/>
            <person name="LaButti K."/>
            <person name="Lindquist E.A."/>
            <person name="Lipzen A."/>
            <person name="Lundell T."/>
            <person name="Morin E."/>
            <person name="Murat C."/>
            <person name="Riley R."/>
            <person name="Ohm R."/>
            <person name="Sun H."/>
            <person name="Tunlid A."/>
            <person name="Henrissat B."/>
            <person name="Grigoriev I.V."/>
            <person name="Hibbett D.S."/>
            <person name="Martin F."/>
        </authorList>
    </citation>
    <scope>NUCLEOTIDE SEQUENCE [LARGE SCALE GENOMIC DNA]</scope>
    <source>
        <strain evidence="3">441</strain>
    </source>
</reference>
<name>A0A0C9YK73_9AGAM</name>
<dbReference type="AlphaFoldDB" id="A0A0C9YK73"/>
<dbReference type="OrthoDB" id="2674194at2759"/>
<reference evidence="2 3" key="1">
    <citation type="submission" date="2014-04" db="EMBL/GenBank/DDBJ databases">
        <authorList>
            <consortium name="DOE Joint Genome Institute"/>
            <person name="Kuo A."/>
            <person name="Kohler A."/>
            <person name="Costa M.D."/>
            <person name="Nagy L.G."/>
            <person name="Floudas D."/>
            <person name="Copeland A."/>
            <person name="Barry K.W."/>
            <person name="Cichocki N."/>
            <person name="Veneault-Fourrey C."/>
            <person name="LaButti K."/>
            <person name="Lindquist E.A."/>
            <person name="Lipzen A."/>
            <person name="Lundell T."/>
            <person name="Morin E."/>
            <person name="Murat C."/>
            <person name="Sun H."/>
            <person name="Tunlid A."/>
            <person name="Henrissat B."/>
            <person name="Grigoriev I.V."/>
            <person name="Hibbett D.S."/>
            <person name="Martin F."/>
            <person name="Nordberg H.P."/>
            <person name="Cantor M.N."/>
            <person name="Hua S.X."/>
        </authorList>
    </citation>
    <scope>NUCLEOTIDE SEQUENCE [LARGE SCALE GENOMIC DNA]</scope>
    <source>
        <strain evidence="2 3">441</strain>
    </source>
</reference>
<accession>A0A0C9YK73</accession>
<protein>
    <submittedName>
        <fullName evidence="2">Uncharacterized protein</fullName>
    </submittedName>
</protein>
<dbReference type="EMBL" id="KN833840">
    <property type="protein sequence ID" value="KIK17011.1"/>
    <property type="molecule type" value="Genomic_DNA"/>
</dbReference>
<keyword evidence="3" id="KW-1185">Reference proteome</keyword>